<accession>A0A6C0LHF9</accession>
<reference evidence="1" key="1">
    <citation type="journal article" date="2020" name="Nature">
        <title>Giant virus diversity and host interactions through global metagenomics.</title>
        <authorList>
            <person name="Schulz F."/>
            <person name="Roux S."/>
            <person name="Paez-Espino D."/>
            <person name="Jungbluth S."/>
            <person name="Walsh D.A."/>
            <person name="Denef V.J."/>
            <person name="McMahon K.D."/>
            <person name="Konstantinidis K.T."/>
            <person name="Eloe-Fadrosh E.A."/>
            <person name="Kyrpides N.C."/>
            <person name="Woyke T."/>
        </authorList>
    </citation>
    <scope>NUCLEOTIDE SEQUENCE</scope>
    <source>
        <strain evidence="1">GVMAG-M-3300027804-47</strain>
    </source>
</reference>
<dbReference type="AlphaFoldDB" id="A0A6C0LHF9"/>
<name>A0A6C0LHF9_9ZZZZ</name>
<sequence>MTCNTIITQSKLYEGEMIDILYNKLGSLNDLSLAEWKDVEPLIFNRHTQRVHEKLPEVPIPLVVQEVPIVPEQPVALTVTPAKKKVSAKEVKSVTIKPLEIIANETTAFHNSTDHIKDALITFITKDEFSKIFGMTKCAEIMSGIVNNRWNKSTALFISFFLDKEVYYNDKVIIYNKDKNKGRITI</sequence>
<organism evidence="1">
    <name type="scientific">viral metagenome</name>
    <dbReference type="NCBI Taxonomy" id="1070528"/>
    <lineage>
        <taxon>unclassified sequences</taxon>
        <taxon>metagenomes</taxon>
        <taxon>organismal metagenomes</taxon>
    </lineage>
</organism>
<proteinExistence type="predicted"/>
<dbReference type="EMBL" id="MN740484">
    <property type="protein sequence ID" value="QHU29288.1"/>
    <property type="molecule type" value="Genomic_DNA"/>
</dbReference>
<protein>
    <submittedName>
        <fullName evidence="1">Uncharacterized protein</fullName>
    </submittedName>
</protein>
<evidence type="ECO:0000313" key="1">
    <source>
        <dbReference type="EMBL" id="QHU29288.1"/>
    </source>
</evidence>